<dbReference type="PROSITE" id="PS50966">
    <property type="entry name" value="ZF_SWIM"/>
    <property type="match status" value="1"/>
</dbReference>
<keyword evidence="4" id="KW-1185">Reference proteome</keyword>
<organism evidence="3 4">
    <name type="scientific">Tribonema minus</name>
    <dbReference type="NCBI Taxonomy" id="303371"/>
    <lineage>
        <taxon>Eukaryota</taxon>
        <taxon>Sar</taxon>
        <taxon>Stramenopiles</taxon>
        <taxon>Ochrophyta</taxon>
        <taxon>PX clade</taxon>
        <taxon>Xanthophyceae</taxon>
        <taxon>Tribonematales</taxon>
        <taxon>Tribonemataceae</taxon>
        <taxon>Tribonema</taxon>
    </lineage>
</organism>
<keyword evidence="1" id="KW-0479">Metal-binding</keyword>
<name>A0A836CE80_9STRA</name>
<keyword evidence="1" id="KW-0863">Zinc-finger</keyword>
<dbReference type="Proteomes" id="UP000664859">
    <property type="component" value="Unassembled WGS sequence"/>
</dbReference>
<dbReference type="InterPro" id="IPR007527">
    <property type="entry name" value="Znf_SWIM"/>
</dbReference>
<proteinExistence type="predicted"/>
<sequence length="482" mass="53998">MAEQQRLQALRDELAELLPKINVWEARALGNEPGAAGMYANLLNKEAQLSGEIAREERQVLRKPELALVVVLAVPRLQAVQRRLTRKLKYAIINKSSTEMSALRACGVEYFVCLFHVLQAWERFLRSADGGVKEKGDRKAIVAAINELARTADKAVFTQREAAFTTKWAQAHKAVVDYYCEHWADCADWWSFYGRTAVAAMDVNTNNHLERWNGTLKYVFLLKKKMRQLALLLSTLIKSVMPHCIYDRQKKLAGLESSGTVQPHADSRTCSLRSSWPQLPKCIRWLRSVTPSGSLCCITWSEIAHKVELSSAVGDVRCDCGTDAHSCEPVLQFGITFIDDFVAYSSYTFTYNLFQYSSVKAERNRAVCPIAATMSALERHEHQVRFIHSKGFVKPSVVHCDNMEGFFICKSAKDKNKIYSGCIGELHCTCPQAQRAACKHLEAAAMVLPFTHAASAKAAAALVDHLVVKDLESGVVERRQVK</sequence>
<dbReference type="GO" id="GO:0008270">
    <property type="term" value="F:zinc ion binding"/>
    <property type="evidence" value="ECO:0007669"/>
    <property type="project" value="UniProtKB-KW"/>
</dbReference>
<dbReference type="AlphaFoldDB" id="A0A836CE80"/>
<dbReference type="EMBL" id="JAFCMP010000241">
    <property type="protein sequence ID" value="KAG5182502.1"/>
    <property type="molecule type" value="Genomic_DNA"/>
</dbReference>
<evidence type="ECO:0000313" key="3">
    <source>
        <dbReference type="EMBL" id="KAG5182502.1"/>
    </source>
</evidence>
<accession>A0A836CE80</accession>
<protein>
    <recommendedName>
        <fullName evidence="2">SWIM-type domain-containing protein</fullName>
    </recommendedName>
</protein>
<comment type="caution">
    <text evidence="3">The sequence shown here is derived from an EMBL/GenBank/DDBJ whole genome shotgun (WGS) entry which is preliminary data.</text>
</comment>
<keyword evidence="1" id="KW-0862">Zinc</keyword>
<evidence type="ECO:0000256" key="1">
    <source>
        <dbReference type="PROSITE-ProRule" id="PRU00325"/>
    </source>
</evidence>
<dbReference type="OrthoDB" id="1902038at2759"/>
<evidence type="ECO:0000313" key="4">
    <source>
        <dbReference type="Proteomes" id="UP000664859"/>
    </source>
</evidence>
<reference evidence="3" key="1">
    <citation type="submission" date="2021-02" db="EMBL/GenBank/DDBJ databases">
        <title>First Annotated Genome of the Yellow-green Alga Tribonema minus.</title>
        <authorList>
            <person name="Mahan K.M."/>
        </authorList>
    </citation>
    <scope>NUCLEOTIDE SEQUENCE</scope>
    <source>
        <strain evidence="3">UTEX B ZZ1240</strain>
    </source>
</reference>
<feature type="domain" description="SWIM-type" evidence="2">
    <location>
        <begin position="419"/>
        <end position="449"/>
    </location>
</feature>
<gene>
    <name evidence="3" type="ORF">JKP88DRAFT_255926</name>
</gene>
<evidence type="ECO:0000259" key="2">
    <source>
        <dbReference type="PROSITE" id="PS50966"/>
    </source>
</evidence>